<evidence type="ECO:0000313" key="3">
    <source>
        <dbReference type="Proteomes" id="UP001327560"/>
    </source>
</evidence>
<name>A0AAQ3K586_9LILI</name>
<reference evidence="2 3" key="1">
    <citation type="submission" date="2023-10" db="EMBL/GenBank/DDBJ databases">
        <title>Chromosome-scale genome assembly provides insights into flower coloration mechanisms of Canna indica.</title>
        <authorList>
            <person name="Li C."/>
        </authorList>
    </citation>
    <scope>NUCLEOTIDE SEQUENCE [LARGE SCALE GENOMIC DNA]</scope>
    <source>
        <tissue evidence="2">Flower</tissue>
    </source>
</reference>
<evidence type="ECO:0000256" key="1">
    <source>
        <dbReference type="SAM" id="Phobius"/>
    </source>
</evidence>
<feature type="transmembrane region" description="Helical" evidence="1">
    <location>
        <begin position="211"/>
        <end position="231"/>
    </location>
</feature>
<protein>
    <submittedName>
        <fullName evidence="2">Plastid division protein PDV1-like</fullName>
    </submittedName>
</protein>
<keyword evidence="1" id="KW-0812">Transmembrane</keyword>
<dbReference type="GO" id="GO:0010020">
    <property type="term" value="P:chloroplast fission"/>
    <property type="evidence" value="ECO:0007669"/>
    <property type="project" value="InterPro"/>
</dbReference>
<keyword evidence="1" id="KW-0472">Membrane</keyword>
<proteinExistence type="predicted"/>
<dbReference type="Proteomes" id="UP001327560">
    <property type="component" value="Chromosome 3"/>
</dbReference>
<evidence type="ECO:0000313" key="2">
    <source>
        <dbReference type="EMBL" id="WOL02140.1"/>
    </source>
</evidence>
<dbReference type="EMBL" id="CP136892">
    <property type="protein sequence ID" value="WOL02140.1"/>
    <property type="molecule type" value="Genomic_DNA"/>
</dbReference>
<dbReference type="PANTHER" id="PTHR33600">
    <property type="entry name" value="PLASTID DIVISION PROTEIN PDV2"/>
    <property type="match status" value="1"/>
</dbReference>
<gene>
    <name evidence="2" type="ORF">Cni_G10859</name>
</gene>
<keyword evidence="1" id="KW-1133">Transmembrane helix</keyword>
<dbReference type="PANTHER" id="PTHR33600:SF4">
    <property type="entry name" value="PLASTID DIVISION PROTEIN PDV1"/>
    <property type="match status" value="1"/>
</dbReference>
<organism evidence="2 3">
    <name type="scientific">Canna indica</name>
    <name type="common">Indian-shot</name>
    <dbReference type="NCBI Taxonomy" id="4628"/>
    <lineage>
        <taxon>Eukaryota</taxon>
        <taxon>Viridiplantae</taxon>
        <taxon>Streptophyta</taxon>
        <taxon>Embryophyta</taxon>
        <taxon>Tracheophyta</taxon>
        <taxon>Spermatophyta</taxon>
        <taxon>Magnoliopsida</taxon>
        <taxon>Liliopsida</taxon>
        <taxon>Zingiberales</taxon>
        <taxon>Cannaceae</taxon>
        <taxon>Canna</taxon>
    </lineage>
</organism>
<dbReference type="AlphaFoldDB" id="A0AAQ3K586"/>
<keyword evidence="3" id="KW-1185">Reference proteome</keyword>
<dbReference type="InterPro" id="IPR038939">
    <property type="entry name" value="PDV1/PDV2"/>
</dbReference>
<sequence length="272" mass="30548">MRREMEMEMEEMEAVMERIWDLHDKISDAIHTVTRAHFLHTLKSLAKSGANAAEEGPFISSGTGAFGFAKGFRSDTEDGAAMAEEARSLDAIRAALENLEEQLEYFHTIESQQQVERAAVIAKLEQSRIFLAMRLADHQGKKYKVIEEALAFVGNVHDKDCFITPEALYEMPMSQSGNDSGEQEEKRSRDFIQMVMSSLCLAKRCFRLEHIGGILGNSVIFAASMIAFLRFHQFKSGTRAMLDQLPYKRSGGTLCISDNSKMRHLDVLSARG</sequence>
<accession>A0AAQ3K586</accession>